<proteinExistence type="predicted"/>
<dbReference type="InterPro" id="IPR050955">
    <property type="entry name" value="Plant_Biomass_Hydrol_Est"/>
</dbReference>
<dbReference type="RefSeq" id="WP_124925772.1">
    <property type="nucleotide sequence ID" value="NZ_BMOH01000006.1"/>
</dbReference>
<dbReference type="PANTHER" id="PTHR43037:SF4">
    <property type="entry name" value="PEPTIDASE S9 PROLYL OLIGOPEPTIDASE CATALYTIC DOMAIN-CONTAINING PROTEIN"/>
    <property type="match status" value="1"/>
</dbReference>
<dbReference type="SUPFAM" id="SSF53474">
    <property type="entry name" value="alpha/beta-Hydrolases"/>
    <property type="match status" value="1"/>
</dbReference>
<evidence type="ECO:0008006" key="4">
    <source>
        <dbReference type="Google" id="ProtNLM"/>
    </source>
</evidence>
<evidence type="ECO:0000256" key="1">
    <source>
        <dbReference type="ARBA" id="ARBA00022729"/>
    </source>
</evidence>
<accession>A0A3P1STU1</accession>
<gene>
    <name evidence="2" type="ORF">EHS89_08745</name>
</gene>
<sequence length="292" mass="32779">MPKISERLPGAGQFRRLIFPAIPAMPVWLYQPVTLVNKQRIIVAVHGISRDSEEQVREYCHLADRLGCWLVAPEFSAQAYPRYQQLARASGYPRADLALNSFLALWRGVVSQPGLKMYLAGYSGGAQFAHRYAMHHPQQVAALVLSSAGWYSFPDRKRDYPCGIANSVGLNRVRLNELLQLPMLVTVGEQDLARDGSLRISVTLDQQQGSNRFERAVNWSQAVRKLQLKKSYRPVQLTVLGGQSHSFINNMQQGRMAELILNFLQQSEGERNEKISYPVGSGNAGKYCRMSG</sequence>
<dbReference type="EMBL" id="RQXV01000004">
    <property type="protein sequence ID" value="RRC99582.1"/>
    <property type="molecule type" value="Genomic_DNA"/>
</dbReference>
<organism evidence="2 3">
    <name type="scientific">Amphritea balenae</name>
    <dbReference type="NCBI Taxonomy" id="452629"/>
    <lineage>
        <taxon>Bacteria</taxon>
        <taxon>Pseudomonadati</taxon>
        <taxon>Pseudomonadota</taxon>
        <taxon>Gammaproteobacteria</taxon>
        <taxon>Oceanospirillales</taxon>
        <taxon>Oceanospirillaceae</taxon>
        <taxon>Amphritea</taxon>
    </lineage>
</organism>
<dbReference type="AlphaFoldDB" id="A0A3P1STU1"/>
<reference evidence="2 3" key="1">
    <citation type="submission" date="2018-11" db="EMBL/GenBank/DDBJ databases">
        <title>The draft genome sequence of Amphritea balenae JAMM 1525T.</title>
        <authorList>
            <person name="Fang Z."/>
            <person name="Zhang Y."/>
            <person name="Han X."/>
        </authorList>
    </citation>
    <scope>NUCLEOTIDE SEQUENCE [LARGE SCALE GENOMIC DNA]</scope>
    <source>
        <strain evidence="2 3">JAMM 1525</strain>
    </source>
</reference>
<dbReference type="InterPro" id="IPR029058">
    <property type="entry name" value="AB_hydrolase_fold"/>
</dbReference>
<protein>
    <recommendedName>
        <fullName evidence="4">Alpha/beta hydrolase</fullName>
    </recommendedName>
</protein>
<keyword evidence="1" id="KW-0732">Signal</keyword>
<dbReference type="Gene3D" id="3.40.50.1820">
    <property type="entry name" value="alpha/beta hydrolase"/>
    <property type="match status" value="1"/>
</dbReference>
<evidence type="ECO:0000313" key="2">
    <source>
        <dbReference type="EMBL" id="RRC99582.1"/>
    </source>
</evidence>
<comment type="caution">
    <text evidence="2">The sequence shown here is derived from an EMBL/GenBank/DDBJ whole genome shotgun (WGS) entry which is preliminary data.</text>
</comment>
<dbReference type="PANTHER" id="PTHR43037">
    <property type="entry name" value="UNNAMED PRODUCT-RELATED"/>
    <property type="match status" value="1"/>
</dbReference>
<name>A0A3P1STU1_9GAMM</name>
<keyword evidence="3" id="KW-1185">Reference proteome</keyword>
<dbReference type="OrthoDB" id="1094867at2"/>
<dbReference type="Proteomes" id="UP000267535">
    <property type="component" value="Unassembled WGS sequence"/>
</dbReference>
<evidence type="ECO:0000313" key="3">
    <source>
        <dbReference type="Proteomes" id="UP000267535"/>
    </source>
</evidence>